<dbReference type="PANTHER" id="PTHR45705">
    <property type="entry name" value="FI20236P1"/>
    <property type="match status" value="1"/>
</dbReference>
<feature type="region of interest" description="Disordered" evidence="2">
    <location>
        <begin position="180"/>
        <end position="270"/>
    </location>
</feature>
<gene>
    <name evidence="4" type="ORF">POSPLADRAFT_1153682</name>
</gene>
<dbReference type="EMBL" id="KZ110605">
    <property type="protein sequence ID" value="OSX58261.1"/>
    <property type="molecule type" value="Genomic_DNA"/>
</dbReference>
<dbReference type="RefSeq" id="XP_024335055.1">
    <property type="nucleotide sequence ID" value="XM_024486763.1"/>
</dbReference>
<dbReference type="GO" id="GO:0005096">
    <property type="term" value="F:GTPase activator activity"/>
    <property type="evidence" value="ECO:0007669"/>
    <property type="project" value="InterPro"/>
</dbReference>
<feature type="region of interest" description="Disordered" evidence="2">
    <location>
        <begin position="27"/>
        <end position="55"/>
    </location>
</feature>
<feature type="compositionally biased region" description="Polar residues" evidence="2">
    <location>
        <begin position="180"/>
        <end position="235"/>
    </location>
</feature>
<feature type="region of interest" description="Disordered" evidence="2">
    <location>
        <begin position="88"/>
        <end position="163"/>
    </location>
</feature>
<dbReference type="STRING" id="670580.A0A1X6MPD8"/>
<keyword evidence="5" id="KW-1185">Reference proteome</keyword>
<accession>A0A1X6MPD8</accession>
<feature type="compositionally biased region" description="Gly residues" evidence="2">
    <location>
        <begin position="325"/>
        <end position="338"/>
    </location>
</feature>
<evidence type="ECO:0000313" key="4">
    <source>
        <dbReference type="EMBL" id="OSX58261.1"/>
    </source>
</evidence>
<dbReference type="Proteomes" id="UP000194127">
    <property type="component" value="Unassembled WGS sequence"/>
</dbReference>
<feature type="compositionally biased region" description="Low complexity" evidence="2">
    <location>
        <begin position="236"/>
        <end position="251"/>
    </location>
</feature>
<dbReference type="InterPro" id="IPR001164">
    <property type="entry name" value="ArfGAP_dom"/>
</dbReference>
<dbReference type="PANTHER" id="PTHR45705:SF1">
    <property type="entry name" value="FI20236P1"/>
    <property type="match status" value="1"/>
</dbReference>
<dbReference type="GO" id="GO:0005737">
    <property type="term" value="C:cytoplasm"/>
    <property type="evidence" value="ECO:0007669"/>
    <property type="project" value="TreeGrafter"/>
</dbReference>
<dbReference type="InterPro" id="IPR037278">
    <property type="entry name" value="ARFGAP/RecO"/>
</dbReference>
<keyword evidence="1" id="KW-0175">Coiled coil</keyword>
<feature type="compositionally biased region" description="Polar residues" evidence="2">
    <location>
        <begin position="343"/>
        <end position="359"/>
    </location>
</feature>
<feature type="region of interest" description="Disordered" evidence="2">
    <location>
        <begin position="396"/>
        <end position="425"/>
    </location>
</feature>
<evidence type="ECO:0000259" key="3">
    <source>
        <dbReference type="SMART" id="SM00105"/>
    </source>
</evidence>
<feature type="coiled-coil region" evidence="1">
    <location>
        <begin position="1025"/>
        <end position="1052"/>
    </location>
</feature>
<evidence type="ECO:0000256" key="1">
    <source>
        <dbReference type="SAM" id="Coils"/>
    </source>
</evidence>
<evidence type="ECO:0000313" key="5">
    <source>
        <dbReference type="Proteomes" id="UP000194127"/>
    </source>
</evidence>
<feature type="compositionally biased region" description="Pro residues" evidence="2">
    <location>
        <begin position="107"/>
        <end position="126"/>
    </location>
</feature>
<dbReference type="SMART" id="SM00105">
    <property type="entry name" value="ArfGap"/>
    <property type="match status" value="1"/>
</dbReference>
<evidence type="ECO:0000256" key="2">
    <source>
        <dbReference type="SAM" id="MobiDB-lite"/>
    </source>
</evidence>
<organism evidence="4 5">
    <name type="scientific">Postia placenta MAD-698-R-SB12</name>
    <dbReference type="NCBI Taxonomy" id="670580"/>
    <lineage>
        <taxon>Eukaryota</taxon>
        <taxon>Fungi</taxon>
        <taxon>Dikarya</taxon>
        <taxon>Basidiomycota</taxon>
        <taxon>Agaricomycotina</taxon>
        <taxon>Agaricomycetes</taxon>
        <taxon>Polyporales</taxon>
        <taxon>Adustoporiaceae</taxon>
        <taxon>Rhodonia</taxon>
    </lineage>
</organism>
<protein>
    <recommendedName>
        <fullName evidence="3">Arf-GAP domain-containing protein</fullName>
    </recommendedName>
</protein>
<dbReference type="InterPro" id="IPR038508">
    <property type="entry name" value="ArfGAP_dom_sf"/>
</dbReference>
<dbReference type="OrthoDB" id="10266696at2759"/>
<feature type="compositionally biased region" description="Polar residues" evidence="2">
    <location>
        <begin position="306"/>
        <end position="324"/>
    </location>
</feature>
<feature type="region of interest" description="Disordered" evidence="2">
    <location>
        <begin position="793"/>
        <end position="812"/>
    </location>
</feature>
<dbReference type="Gene3D" id="1.10.220.150">
    <property type="entry name" value="Arf GTPase activating protein"/>
    <property type="match status" value="1"/>
</dbReference>
<dbReference type="GeneID" id="36331712"/>
<name>A0A1X6MPD8_9APHY</name>
<dbReference type="InterPro" id="IPR051718">
    <property type="entry name" value="ARF_GTPase-activating"/>
</dbReference>
<dbReference type="Pfam" id="PF01412">
    <property type="entry name" value="ArfGap"/>
    <property type="match status" value="1"/>
</dbReference>
<feature type="domain" description="Arf-GAP" evidence="3">
    <location>
        <begin position="1"/>
        <end position="79"/>
    </location>
</feature>
<feature type="compositionally biased region" description="Low complexity" evidence="2">
    <location>
        <begin position="396"/>
        <end position="415"/>
    </location>
</feature>
<sequence length="1447" mass="158025">MGTHISKVKSLTMDTWAKEQVEVMRNTGNVKSNAHYNPDETRHPPPTNMIDSERDSDLEKYIRSKYEFKSFISRSAQVAAIMGPSRSASSKLLSTTPPARAQTAPVQNPPPVESTPNIPPPVPPKVPSSTTPSPASAVSPSVSGSQSQFRSASQPVPSSTLYTQPQQPFAAQAQPQLAPTNNTWNNLVSLQSPSTNTSSLPLQYTSSLPSASTSQPIQISANPAGTHLSPTMNPYSSLSASPSSPFPSSLATNQTTGSSPGGVGRSMSLNTGLNLSGTSVGTNSSISHSPFATAPTGLGFAPMGMPQTNTMPSSNPFAAQSHPTGTGGSIGGGPGVGYMGSSYNMQPQQPSLAPFTTNSFQQQQHQQHQQQQFQQQQFQQQQFQQQQFQQQHLQQQQLQQQLQPSPFGQQASFQPQPSPSPMFQTQALPHTHMQMQMPTGTNPFLLQQQAQVHTPFGQPQATPPPQAFTGGNPFAGWQGQQSGFAGHQWSVESNCVYHFGVDIEDLLLVVILCAFDNWPAWYRGFFAVVESSSGGCPLTGLGELSVPPRFATRASVEYADRPLEAAALVAACLETGWGHREHGMTSCRSRLGVPLCAMHARNDCLVPNDEARSLEWLSCGFGIRYCELVLWPSVLARASSDLVNTASRRFFKGIHNWSKLSRPFRCDHDIAFADVLVQDTLIGQQIIVVFSSIHKTLDSTCRSPLFLQRFQTQLHDVPWLGPLLVLHSRSSPLQLLAMTEARPIIQSRSKAGLQDSTPKLLTLTNPTGEMVMSRYYNRIRKRLTAIAAAANLKDADPGDDSDSESVYGSANSSQQTLSTSSINFDSRSELFGSWSEEIGALPQDGTTRPLLDAVNQVRLLSDEASRNSRRIIEEHSKLAGMMAARLEEAKRTGVLGRNDDITSTGEGICQSSAALCTKMQCLRDRLQNLSQVIEDIQRRNSKQHVSWWGRICRWIPNVLRAVKSIFTTIKKALRNLRGSPLPPSDVAEIVKRYDAYDTGASASCFPVARFMRVISSGNIEETQQLSNLRHFLEELSAKILQVEDNLQEIQTGQSSLHLFVEAETSQLIIDGSGRDCRNRHIDAGASPSGKGKGKALSSEHLTSVDLGIDADEEEQEQAIARHRQEIRGIGSSGSETSAIKERKWARIEAEARIVGNAAARYHQDGIKDAILECRVHVVVCIRTPDSNGLDVGQLLQLEGNPQKTSERPQSLVCSPGLTMKPGPVAKSAAQSRALGPSRALNNTTGSLLSPMKVLMGQGTAIYTKVDVGNLVEGDKPAEELRLHGVVLINADKWLSSLTLFYDLGEAMDIAAPRIANIVNSISAHSIHHFSFKFRCSLDPMWTIANKAENDIAQMGPLVQGLMARDVFDSLEHVDVYLLWYINEAISPSDIARFLKAADEAMMKTNWHERGILKVMHEIEMYKPPANTSDTSEISITGWWGLARQLER</sequence>
<feature type="compositionally biased region" description="Low complexity" evidence="2">
    <location>
        <begin position="127"/>
        <end position="154"/>
    </location>
</feature>
<feature type="compositionally biased region" description="Low complexity" evidence="2">
    <location>
        <begin position="360"/>
        <end position="371"/>
    </location>
</feature>
<dbReference type="SUPFAM" id="SSF57863">
    <property type="entry name" value="ArfGap/RecO-like zinc finger"/>
    <property type="match status" value="1"/>
</dbReference>
<proteinExistence type="predicted"/>
<feature type="compositionally biased region" description="Polar residues" evidence="2">
    <location>
        <begin position="88"/>
        <end position="97"/>
    </location>
</feature>
<feature type="region of interest" description="Disordered" evidence="2">
    <location>
        <begin position="297"/>
        <end position="371"/>
    </location>
</feature>
<reference evidence="4 5" key="1">
    <citation type="submission" date="2017-04" db="EMBL/GenBank/DDBJ databases">
        <title>Genome Sequence of the Model Brown-Rot Fungus Postia placenta SB12.</title>
        <authorList>
            <consortium name="DOE Joint Genome Institute"/>
            <person name="Gaskell J."/>
            <person name="Kersten P."/>
            <person name="Larrondo L.F."/>
            <person name="Canessa P."/>
            <person name="Martinez D."/>
            <person name="Hibbett D."/>
            <person name="Schmoll M."/>
            <person name="Kubicek C.P."/>
            <person name="Martinez A.T."/>
            <person name="Yadav J."/>
            <person name="Master E."/>
            <person name="Magnuson J.K."/>
            <person name="James T."/>
            <person name="Yaver D."/>
            <person name="Berka R."/>
            <person name="Labutti K."/>
            <person name="Lipzen A."/>
            <person name="Aerts A."/>
            <person name="Barry K."/>
            <person name="Henrissat B."/>
            <person name="Blanchette R."/>
            <person name="Grigoriev I."/>
            <person name="Cullen D."/>
        </authorList>
    </citation>
    <scope>NUCLEOTIDE SEQUENCE [LARGE SCALE GENOMIC DNA]</scope>
    <source>
        <strain evidence="4 5">MAD-698-R-SB12</strain>
    </source>
</reference>